<proteinExistence type="predicted"/>
<dbReference type="WBParaSite" id="ASIM_0001125401-mRNA-1">
    <property type="protein sequence ID" value="ASIM_0001125401-mRNA-1"/>
    <property type="gene ID" value="ASIM_0001125401"/>
</dbReference>
<dbReference type="OrthoDB" id="10553905at2759"/>
<evidence type="ECO:0000313" key="4">
    <source>
        <dbReference type="WBParaSite" id="ASIM_0001125401-mRNA-1"/>
    </source>
</evidence>
<keyword evidence="3" id="KW-1185">Reference proteome</keyword>
<evidence type="ECO:0000313" key="3">
    <source>
        <dbReference type="Proteomes" id="UP000267096"/>
    </source>
</evidence>
<reference evidence="2 3" key="2">
    <citation type="submission" date="2018-11" db="EMBL/GenBank/DDBJ databases">
        <authorList>
            <consortium name="Pathogen Informatics"/>
        </authorList>
    </citation>
    <scope>NUCLEOTIDE SEQUENCE [LARGE SCALE GENOMIC DNA]</scope>
</reference>
<organism evidence="4">
    <name type="scientific">Anisakis simplex</name>
    <name type="common">Herring worm</name>
    <dbReference type="NCBI Taxonomy" id="6269"/>
    <lineage>
        <taxon>Eukaryota</taxon>
        <taxon>Metazoa</taxon>
        <taxon>Ecdysozoa</taxon>
        <taxon>Nematoda</taxon>
        <taxon>Chromadorea</taxon>
        <taxon>Rhabditida</taxon>
        <taxon>Spirurina</taxon>
        <taxon>Ascaridomorpha</taxon>
        <taxon>Ascaridoidea</taxon>
        <taxon>Anisakidae</taxon>
        <taxon>Anisakis</taxon>
        <taxon>Anisakis simplex complex</taxon>
    </lineage>
</organism>
<evidence type="ECO:0000313" key="2">
    <source>
        <dbReference type="EMBL" id="VDK43706.1"/>
    </source>
</evidence>
<protein>
    <submittedName>
        <fullName evidence="2 4">Uncharacterized protein</fullName>
    </submittedName>
</protein>
<dbReference type="EMBL" id="UYRR01031020">
    <property type="protein sequence ID" value="VDK43706.1"/>
    <property type="molecule type" value="Genomic_DNA"/>
</dbReference>
<accession>A0A0M3JTA7</accession>
<name>A0A0M3JTA7_ANISI</name>
<feature type="region of interest" description="Disordered" evidence="1">
    <location>
        <begin position="24"/>
        <end position="50"/>
    </location>
</feature>
<dbReference type="Proteomes" id="UP000267096">
    <property type="component" value="Unassembled WGS sequence"/>
</dbReference>
<gene>
    <name evidence="2" type="ORF">ASIM_LOCUS10812</name>
</gene>
<dbReference type="AlphaFoldDB" id="A0A0M3JTA7"/>
<sequence length="129" mass="14818">MDLAKFMEQKEKIRKAQALYEPWMDNKKEVQQNDEISPSPPTQSANPKHRSEFVFHNEYVKTVTNTPNSEQVGEETLNCFATLQTVTSVRSTMPLSRNSSVSIYLPPSETPHQPTPLPIDERRKCYCFA</sequence>
<reference evidence="4" key="1">
    <citation type="submission" date="2017-02" db="UniProtKB">
        <authorList>
            <consortium name="WormBaseParasite"/>
        </authorList>
    </citation>
    <scope>IDENTIFICATION</scope>
</reference>
<evidence type="ECO:0000256" key="1">
    <source>
        <dbReference type="SAM" id="MobiDB-lite"/>
    </source>
</evidence>